<feature type="transmembrane region" description="Helical" evidence="1">
    <location>
        <begin position="7"/>
        <end position="28"/>
    </location>
</feature>
<sequence>MESKNKILKLSLIIAFVLVLIVTLFFSIKTEQPKKDILNTIQPSTPEKSTLAPEKISETELNFFFQDFIKAFNSNKEKEINKFIDKKDGLVEFVYDGPYPLIIFTNKMEYIEWFESKIHTTVSSEKFPIYLGDTQFEKTGFFYEKYENKFKLTDFNNDYVNLSDTVFKSHSILEEKCNYRARAMDVTGKRIYNFYFSITKENKKLVGLSYDYIEDNIYSNPKIDFIPFDSKKDIENYITKHQKFCDTENESYLDFSKKEFTYWDFKDKPFQFKNYEIGDVEIESKKLKTRKITFYNADVNAEYNNDFAMILSNKGTFTILPMGARPFYEYIICK</sequence>
<accession>A0ABS8N066</accession>
<evidence type="ECO:0000313" key="2">
    <source>
        <dbReference type="EMBL" id="MCC9073470.1"/>
    </source>
</evidence>
<gene>
    <name evidence="2" type="ORF">LNQ49_17990</name>
</gene>
<evidence type="ECO:0000313" key="3">
    <source>
        <dbReference type="Proteomes" id="UP001430919"/>
    </source>
</evidence>
<name>A0ABS8N066_9FLAO</name>
<keyword evidence="1" id="KW-0472">Membrane</keyword>
<organism evidence="2 3">
    <name type="scientific">Flavobacterium pisciphilum</name>
    <dbReference type="NCBI Taxonomy" id="2893755"/>
    <lineage>
        <taxon>Bacteria</taxon>
        <taxon>Pseudomonadati</taxon>
        <taxon>Bacteroidota</taxon>
        <taxon>Flavobacteriia</taxon>
        <taxon>Flavobacteriales</taxon>
        <taxon>Flavobacteriaceae</taxon>
        <taxon>Flavobacterium</taxon>
    </lineage>
</organism>
<keyword evidence="1" id="KW-0812">Transmembrane</keyword>
<protein>
    <submittedName>
        <fullName evidence="2">Uncharacterized protein</fullName>
    </submittedName>
</protein>
<proteinExistence type="predicted"/>
<keyword evidence="1" id="KW-1133">Transmembrane helix</keyword>
<dbReference type="EMBL" id="JAJJMO010000001">
    <property type="protein sequence ID" value="MCC9073470.1"/>
    <property type="molecule type" value="Genomic_DNA"/>
</dbReference>
<dbReference type="Proteomes" id="UP001430919">
    <property type="component" value="Unassembled WGS sequence"/>
</dbReference>
<dbReference type="RefSeq" id="WP_229990391.1">
    <property type="nucleotide sequence ID" value="NZ_JAJJMO010000001.1"/>
</dbReference>
<comment type="caution">
    <text evidence="2">The sequence shown here is derived from an EMBL/GenBank/DDBJ whole genome shotgun (WGS) entry which is preliminary data.</text>
</comment>
<keyword evidence="3" id="KW-1185">Reference proteome</keyword>
<evidence type="ECO:0000256" key="1">
    <source>
        <dbReference type="SAM" id="Phobius"/>
    </source>
</evidence>
<reference evidence="2" key="1">
    <citation type="submission" date="2021-11" db="EMBL/GenBank/DDBJ databases">
        <title>Description of novel Flavobacterium species.</title>
        <authorList>
            <person name="Saticioglu I.B."/>
            <person name="Ay H."/>
            <person name="Altun S."/>
            <person name="Duman M."/>
        </authorList>
    </citation>
    <scope>NUCLEOTIDE SEQUENCE</scope>
    <source>
        <strain evidence="2">F-65</strain>
    </source>
</reference>